<evidence type="ECO:0000256" key="3">
    <source>
        <dbReference type="ARBA" id="ARBA00022692"/>
    </source>
</evidence>
<proteinExistence type="inferred from homology"/>
<feature type="transmembrane region" description="Helical" evidence="6">
    <location>
        <begin position="278"/>
        <end position="295"/>
    </location>
</feature>
<dbReference type="InterPro" id="IPR002781">
    <property type="entry name" value="TM_pro_TauE-like"/>
</dbReference>
<evidence type="ECO:0000256" key="5">
    <source>
        <dbReference type="ARBA" id="ARBA00023136"/>
    </source>
</evidence>
<organism evidence="7 8">
    <name type="scientific">Shewanella zhuhaiensis</name>
    <dbReference type="NCBI Taxonomy" id="2919576"/>
    <lineage>
        <taxon>Bacteria</taxon>
        <taxon>Pseudomonadati</taxon>
        <taxon>Pseudomonadota</taxon>
        <taxon>Gammaproteobacteria</taxon>
        <taxon>Alteromonadales</taxon>
        <taxon>Shewanellaceae</taxon>
        <taxon>Shewanella</taxon>
    </lineage>
</organism>
<comment type="similarity">
    <text evidence="2 6">Belongs to the 4-toluene sulfonate uptake permease (TSUP) (TC 2.A.102) family.</text>
</comment>
<dbReference type="Pfam" id="PF01925">
    <property type="entry name" value="TauE"/>
    <property type="match status" value="1"/>
</dbReference>
<protein>
    <recommendedName>
        <fullName evidence="6">Probable membrane transporter protein</fullName>
    </recommendedName>
</protein>
<dbReference type="EMBL" id="JAKUDL010000001">
    <property type="protein sequence ID" value="MCH4293333.1"/>
    <property type="molecule type" value="Genomic_DNA"/>
</dbReference>
<dbReference type="GO" id="GO:0005886">
    <property type="term" value="C:plasma membrane"/>
    <property type="evidence" value="ECO:0007669"/>
    <property type="project" value="UniProtKB-SubCell"/>
</dbReference>
<evidence type="ECO:0000313" key="7">
    <source>
        <dbReference type="EMBL" id="MCH4293333.1"/>
    </source>
</evidence>
<comment type="caution">
    <text evidence="7">The sequence shown here is derived from an EMBL/GenBank/DDBJ whole genome shotgun (WGS) entry which is preliminary data.</text>
</comment>
<feature type="transmembrane region" description="Helical" evidence="6">
    <location>
        <begin position="220"/>
        <end position="241"/>
    </location>
</feature>
<feature type="transmembrane region" description="Helical" evidence="6">
    <location>
        <begin position="247"/>
        <end position="266"/>
    </location>
</feature>
<dbReference type="PANTHER" id="PTHR43701:SF2">
    <property type="entry name" value="MEMBRANE TRANSPORTER PROTEIN YJNA-RELATED"/>
    <property type="match status" value="1"/>
</dbReference>
<dbReference type="InterPro" id="IPR051598">
    <property type="entry name" value="TSUP/Inactive_protease-like"/>
</dbReference>
<feature type="transmembrane region" description="Helical" evidence="6">
    <location>
        <begin position="146"/>
        <end position="163"/>
    </location>
</feature>
<dbReference type="Proteomes" id="UP001297581">
    <property type="component" value="Unassembled WGS sequence"/>
</dbReference>
<evidence type="ECO:0000256" key="2">
    <source>
        <dbReference type="ARBA" id="ARBA00009142"/>
    </source>
</evidence>
<keyword evidence="4 6" id="KW-1133">Transmembrane helix</keyword>
<evidence type="ECO:0000256" key="1">
    <source>
        <dbReference type="ARBA" id="ARBA00004141"/>
    </source>
</evidence>
<feature type="transmembrane region" description="Helical" evidence="6">
    <location>
        <begin position="116"/>
        <end position="134"/>
    </location>
</feature>
<feature type="transmembrane region" description="Helical" evidence="6">
    <location>
        <begin position="183"/>
        <end position="213"/>
    </location>
</feature>
<feature type="transmembrane region" description="Helical" evidence="6">
    <location>
        <begin position="12"/>
        <end position="28"/>
    </location>
</feature>
<evidence type="ECO:0000256" key="6">
    <source>
        <dbReference type="RuleBase" id="RU363041"/>
    </source>
</evidence>
<dbReference type="RefSeq" id="WP_240589890.1">
    <property type="nucleotide sequence ID" value="NZ_JAKUDL010000001.1"/>
</dbReference>
<keyword evidence="6" id="KW-1003">Cell membrane</keyword>
<dbReference type="PANTHER" id="PTHR43701">
    <property type="entry name" value="MEMBRANE TRANSPORTER PROTEIN MJ0441-RELATED"/>
    <property type="match status" value="1"/>
</dbReference>
<name>A0AAJ1BEL6_9GAMM</name>
<sequence>MQTELTLHKRRWLWPLLPLIALAFWWLWANSLGDLSELLASYGRFMLLGISGAIFANSTGAGGGVIFIPVFDALQFTPAQAVATSFAIQCFGMTAGALSWSYHFKKRHAKDCEWQMLPRAVVWTAPTAIAGLWLCQGLGLQSPASLHTSFSIFSILLGAAIIANSIRKQTKAHRTTLSQWDLLVLIGIGLGGGIITAWLSVGVGELMVIYLLIRRFNAPMSVAAGVIVSALTVWSAAPLHLAPGSNALFELVLFAGPGAIIGGILARKLALVLPVKGLKLFFAFWIVLTGCVMLVQ</sequence>
<gene>
    <name evidence="7" type="ORF">MJ923_03300</name>
</gene>
<evidence type="ECO:0000256" key="4">
    <source>
        <dbReference type="ARBA" id="ARBA00022989"/>
    </source>
</evidence>
<feature type="transmembrane region" description="Helical" evidence="6">
    <location>
        <begin position="83"/>
        <end position="104"/>
    </location>
</feature>
<keyword evidence="3 6" id="KW-0812">Transmembrane</keyword>
<reference evidence="7 8" key="1">
    <citation type="submission" date="2022-02" db="EMBL/GenBank/DDBJ databases">
        <title>The genome sequence of Shewanella sp. 3B26.</title>
        <authorList>
            <person name="Du J."/>
        </authorList>
    </citation>
    <scope>NUCLEOTIDE SEQUENCE [LARGE SCALE GENOMIC DNA]</scope>
    <source>
        <strain evidence="7 8">3B26</strain>
    </source>
</reference>
<accession>A0AAJ1BEL6</accession>
<comment type="subcellular location">
    <subcellularLocation>
        <location evidence="6">Cell membrane</location>
        <topology evidence="6">Multi-pass membrane protein</topology>
    </subcellularLocation>
    <subcellularLocation>
        <location evidence="1">Membrane</location>
        <topology evidence="1">Multi-pass membrane protein</topology>
    </subcellularLocation>
</comment>
<keyword evidence="5 6" id="KW-0472">Membrane</keyword>
<feature type="transmembrane region" description="Helical" evidence="6">
    <location>
        <begin position="48"/>
        <end position="71"/>
    </location>
</feature>
<keyword evidence="8" id="KW-1185">Reference proteome</keyword>
<dbReference type="AlphaFoldDB" id="A0AAJ1BEL6"/>
<evidence type="ECO:0000313" key="8">
    <source>
        <dbReference type="Proteomes" id="UP001297581"/>
    </source>
</evidence>